<sequence>MSIRLARRPHGWCSLSASYPPAAAVHAAPAPAFSASSSAFLPPGVPSLRAAAAGQSSLLQPRVGARVPAGVLRFCPGQNTVHSPLHQPHISAHLPGALQLCPGAKHCSSPWDPSPLSRSKHAAVLCLLSRSKHASVPVQTRRVLCLYPGPNTPLSPVQTRRCSSPLSRPNTPRPVQTRRCPASVPVQTRRCPLPLSRSKHALVLRLCPGLNTPLSRRCPSPLSRSKHAAVPPLSRSKHAAVLPLSRAAHRSSRRCPSPLFPRLLSTSSLKLSILSLSSALHHPSLLLSSFSRRERESIFLLGLRKHSIHTSLAPGVFLEKDKRPQLDGFCPKASGLHMNSS</sequence>
<feature type="region of interest" description="Disordered" evidence="1">
    <location>
        <begin position="156"/>
        <end position="181"/>
    </location>
</feature>
<keyword evidence="3" id="KW-1185">Reference proteome</keyword>
<protein>
    <submittedName>
        <fullName evidence="2">Uncharacterized protein</fullName>
    </submittedName>
</protein>
<evidence type="ECO:0000313" key="2">
    <source>
        <dbReference type="EMBL" id="KAK7880124.1"/>
    </source>
</evidence>
<proteinExistence type="predicted"/>
<accession>A0AAW0MKS4</accession>
<dbReference type="Proteomes" id="UP001460270">
    <property type="component" value="Unassembled WGS sequence"/>
</dbReference>
<evidence type="ECO:0000313" key="3">
    <source>
        <dbReference type="Proteomes" id="UP001460270"/>
    </source>
</evidence>
<comment type="caution">
    <text evidence="2">The sequence shown here is derived from an EMBL/GenBank/DDBJ whole genome shotgun (WGS) entry which is preliminary data.</text>
</comment>
<organism evidence="2 3">
    <name type="scientific">Mugilogobius chulae</name>
    <name type="common">yellowstripe goby</name>
    <dbReference type="NCBI Taxonomy" id="88201"/>
    <lineage>
        <taxon>Eukaryota</taxon>
        <taxon>Metazoa</taxon>
        <taxon>Chordata</taxon>
        <taxon>Craniata</taxon>
        <taxon>Vertebrata</taxon>
        <taxon>Euteleostomi</taxon>
        <taxon>Actinopterygii</taxon>
        <taxon>Neopterygii</taxon>
        <taxon>Teleostei</taxon>
        <taxon>Neoteleostei</taxon>
        <taxon>Acanthomorphata</taxon>
        <taxon>Gobiaria</taxon>
        <taxon>Gobiiformes</taxon>
        <taxon>Gobioidei</taxon>
        <taxon>Gobiidae</taxon>
        <taxon>Gobionellinae</taxon>
        <taxon>Mugilogobius</taxon>
    </lineage>
</organism>
<dbReference type="AlphaFoldDB" id="A0AAW0MKS4"/>
<name>A0AAW0MKS4_9GOBI</name>
<reference evidence="3" key="1">
    <citation type="submission" date="2024-04" db="EMBL/GenBank/DDBJ databases">
        <title>Salinicola lusitanus LLJ914,a marine bacterium isolated from the Okinawa Trough.</title>
        <authorList>
            <person name="Li J."/>
        </authorList>
    </citation>
    <scope>NUCLEOTIDE SEQUENCE [LARGE SCALE GENOMIC DNA]</scope>
</reference>
<dbReference type="EMBL" id="JBBPFD010000141">
    <property type="protein sequence ID" value="KAK7880124.1"/>
    <property type="molecule type" value="Genomic_DNA"/>
</dbReference>
<evidence type="ECO:0000256" key="1">
    <source>
        <dbReference type="SAM" id="MobiDB-lite"/>
    </source>
</evidence>
<feature type="compositionally biased region" description="Polar residues" evidence="1">
    <location>
        <begin position="156"/>
        <end position="174"/>
    </location>
</feature>
<gene>
    <name evidence="2" type="ORF">WMY93_033208</name>
</gene>